<protein>
    <submittedName>
        <fullName evidence="1">tRNA 2-thiouridine(34) synthase MnmA</fullName>
    </submittedName>
</protein>
<keyword evidence="2" id="KW-1185">Reference proteome</keyword>
<dbReference type="Gene3D" id="3.40.50.620">
    <property type="entry name" value="HUPs"/>
    <property type="match status" value="1"/>
</dbReference>
<sequence>MHLYKILYFAIIKFIIRFRRNHMNRKSVMVGMSGGVDSSVAAAILKEKGYRVIGYTLKFGKENNKCCLIDDAKQVADRLGIEYLTIDISSEFEKEIVKYFINQYLKGKTPSPCPKCNLFKFGLGIEYAQNNNIDYVSTGHYAKIKNHRLITASSRKDQAYFLSRLPKRYFEKILLPLGEMKKSEVRKYANKINLHIADKSDSQDICFVEDDYREFLKKRGIKEKEGKVINK</sequence>
<dbReference type="PANTHER" id="PTHR11933:SF5">
    <property type="entry name" value="MITOCHONDRIAL TRNA-SPECIFIC 2-THIOURIDYLASE 1"/>
    <property type="match status" value="1"/>
</dbReference>
<dbReference type="PANTHER" id="PTHR11933">
    <property type="entry name" value="TRNA 5-METHYLAMINOMETHYL-2-THIOURIDYLATE -METHYLTRANSFERASE"/>
    <property type="match status" value="1"/>
</dbReference>
<feature type="non-terminal residue" evidence="1">
    <location>
        <position position="231"/>
    </location>
</feature>
<dbReference type="Proteomes" id="UP000324143">
    <property type="component" value="Unassembled WGS sequence"/>
</dbReference>
<dbReference type="AlphaFoldDB" id="A0A5D0MN92"/>
<proteinExistence type="predicted"/>
<comment type="caution">
    <text evidence="1">The sequence shown here is derived from an EMBL/GenBank/DDBJ whole genome shotgun (WGS) entry which is preliminary data.</text>
</comment>
<accession>A0A5D0MN92</accession>
<name>A0A5D0MN92_9BACT</name>
<evidence type="ECO:0000313" key="2">
    <source>
        <dbReference type="Proteomes" id="UP000324143"/>
    </source>
</evidence>
<dbReference type="Pfam" id="PF03054">
    <property type="entry name" value="tRNA_Me_trans"/>
    <property type="match status" value="1"/>
</dbReference>
<dbReference type="SUPFAM" id="SSF52402">
    <property type="entry name" value="Adenine nucleotide alpha hydrolases-like"/>
    <property type="match status" value="1"/>
</dbReference>
<dbReference type="InterPro" id="IPR014729">
    <property type="entry name" value="Rossmann-like_a/b/a_fold"/>
</dbReference>
<evidence type="ECO:0000313" key="1">
    <source>
        <dbReference type="EMBL" id="TYB32059.1"/>
    </source>
</evidence>
<dbReference type="GO" id="GO:0002143">
    <property type="term" value="P:tRNA wobble position uridine thiolation"/>
    <property type="evidence" value="ECO:0007669"/>
    <property type="project" value="TreeGrafter"/>
</dbReference>
<gene>
    <name evidence="1" type="ORF">FXF47_01015</name>
</gene>
<organism evidence="1 2">
    <name type="scientific">Candidatus Mcinerneyibacterium aminivorans</name>
    <dbReference type="NCBI Taxonomy" id="2703815"/>
    <lineage>
        <taxon>Bacteria</taxon>
        <taxon>Candidatus Macinerneyibacteriota</taxon>
        <taxon>Candidatus Mcinerneyibacteria</taxon>
        <taxon>Candidatus Mcinerneyibacteriales</taxon>
        <taxon>Candidatus Mcinerneyibacteriaceae</taxon>
        <taxon>Candidatus Mcinerneyibacterium</taxon>
    </lineage>
</organism>
<dbReference type="EMBL" id="VSIX01000009">
    <property type="protein sequence ID" value="TYB32059.1"/>
    <property type="molecule type" value="Genomic_DNA"/>
</dbReference>
<reference evidence="1" key="1">
    <citation type="submission" date="2019-08" db="EMBL/GenBank/DDBJ databases">
        <title>Genomic characterization of a novel candidate phylum (ARYD3) from a high temperature, high salinity tertiary oil reservoir in north central Oklahoma, USA.</title>
        <authorList>
            <person name="Youssef N.H."/>
            <person name="Yadav A."/>
            <person name="Elshahed M.S."/>
        </authorList>
    </citation>
    <scope>NUCLEOTIDE SEQUENCE [LARGE SCALE GENOMIC DNA]</scope>
    <source>
        <strain evidence="1">ARYD3</strain>
    </source>
</reference>